<keyword evidence="1" id="KW-0695">RNA-directed DNA polymerase</keyword>
<accession>A0A5B6WEJ1</accession>
<dbReference type="Proteomes" id="UP000325315">
    <property type="component" value="Unassembled WGS sequence"/>
</dbReference>
<proteinExistence type="predicted"/>
<keyword evidence="2" id="KW-1185">Reference proteome</keyword>
<dbReference type="EMBL" id="SMMG02000003">
    <property type="protein sequence ID" value="KAA3479567.1"/>
    <property type="molecule type" value="Genomic_DNA"/>
</dbReference>
<protein>
    <submittedName>
        <fullName evidence="1">Reverse transcriptase</fullName>
    </submittedName>
</protein>
<dbReference type="GO" id="GO:0003964">
    <property type="term" value="F:RNA-directed DNA polymerase activity"/>
    <property type="evidence" value="ECO:0007669"/>
    <property type="project" value="UniProtKB-KW"/>
</dbReference>
<keyword evidence="1" id="KW-0808">Transferase</keyword>
<evidence type="ECO:0000313" key="1">
    <source>
        <dbReference type="EMBL" id="KAA3479567.1"/>
    </source>
</evidence>
<sequence>MLKLHRPQLVFFMETKLDCIRVEHVRKHCGFQNGLDVSANNSSGGLSLAWNGNYLIMYAHEKTEGAIREERPMEDFWKALADCDLIDMGFLGLRFTWERGDVLGKLEHRAELIDVKLDLNWEMENEEMYREQRARANWMRQGERNKTFFHSQASQRHRLNKIRGLENDRGVFKMEYEELEAIARDYFLGLFSSKGVGDTDHLLSEVKCCTNDSRNHMLTARYKEEEIIDALSSIGPTKASGPDGFPAIFFQKIWHIIGRKVLDLCIDLAQSAFVLRILITDNMLLTYEILHTFEVLSTLMRLASEEGLREAADKSTETFENVLKEYEVCLGQCVNYGK</sequence>
<dbReference type="InterPro" id="IPR052343">
    <property type="entry name" value="Retrotransposon-Effector_Assoc"/>
</dbReference>
<dbReference type="OrthoDB" id="1935089at2759"/>
<evidence type="ECO:0000313" key="2">
    <source>
        <dbReference type="Proteomes" id="UP000325315"/>
    </source>
</evidence>
<comment type="caution">
    <text evidence="1">The sequence shown here is derived from an EMBL/GenBank/DDBJ whole genome shotgun (WGS) entry which is preliminary data.</text>
</comment>
<dbReference type="PANTHER" id="PTHR46890">
    <property type="entry name" value="NON-LTR RETROLELEMENT REVERSE TRANSCRIPTASE-LIKE PROTEIN-RELATED"/>
    <property type="match status" value="1"/>
</dbReference>
<organism evidence="1 2">
    <name type="scientific">Gossypium australe</name>
    <dbReference type="NCBI Taxonomy" id="47621"/>
    <lineage>
        <taxon>Eukaryota</taxon>
        <taxon>Viridiplantae</taxon>
        <taxon>Streptophyta</taxon>
        <taxon>Embryophyta</taxon>
        <taxon>Tracheophyta</taxon>
        <taxon>Spermatophyta</taxon>
        <taxon>Magnoliopsida</taxon>
        <taxon>eudicotyledons</taxon>
        <taxon>Gunneridae</taxon>
        <taxon>Pentapetalae</taxon>
        <taxon>rosids</taxon>
        <taxon>malvids</taxon>
        <taxon>Malvales</taxon>
        <taxon>Malvaceae</taxon>
        <taxon>Malvoideae</taxon>
        <taxon>Gossypium</taxon>
    </lineage>
</organism>
<reference evidence="2" key="1">
    <citation type="journal article" date="2019" name="Plant Biotechnol. J.">
        <title>Genome sequencing of the Australian wild diploid species Gossypium australe highlights disease resistance and delayed gland morphogenesis.</title>
        <authorList>
            <person name="Cai Y."/>
            <person name="Cai X."/>
            <person name="Wang Q."/>
            <person name="Wang P."/>
            <person name="Zhang Y."/>
            <person name="Cai C."/>
            <person name="Xu Y."/>
            <person name="Wang K."/>
            <person name="Zhou Z."/>
            <person name="Wang C."/>
            <person name="Geng S."/>
            <person name="Li B."/>
            <person name="Dong Q."/>
            <person name="Hou Y."/>
            <person name="Wang H."/>
            <person name="Ai P."/>
            <person name="Liu Z."/>
            <person name="Yi F."/>
            <person name="Sun M."/>
            <person name="An G."/>
            <person name="Cheng J."/>
            <person name="Zhang Y."/>
            <person name="Shi Q."/>
            <person name="Xie Y."/>
            <person name="Shi X."/>
            <person name="Chang Y."/>
            <person name="Huang F."/>
            <person name="Chen Y."/>
            <person name="Hong S."/>
            <person name="Mi L."/>
            <person name="Sun Q."/>
            <person name="Zhang L."/>
            <person name="Zhou B."/>
            <person name="Peng R."/>
            <person name="Zhang X."/>
            <person name="Liu F."/>
        </authorList>
    </citation>
    <scope>NUCLEOTIDE SEQUENCE [LARGE SCALE GENOMIC DNA]</scope>
    <source>
        <strain evidence="2">cv. PA1801</strain>
    </source>
</reference>
<dbReference type="PANTHER" id="PTHR46890:SF48">
    <property type="entry name" value="RNA-DIRECTED DNA POLYMERASE"/>
    <property type="match status" value="1"/>
</dbReference>
<keyword evidence="1" id="KW-0548">Nucleotidyltransferase</keyword>
<name>A0A5B6WEJ1_9ROSI</name>
<gene>
    <name evidence="1" type="ORF">EPI10_020067</name>
</gene>
<dbReference type="AlphaFoldDB" id="A0A5B6WEJ1"/>